<evidence type="ECO:0000256" key="2">
    <source>
        <dbReference type="SAM" id="SignalP"/>
    </source>
</evidence>
<feature type="compositionally biased region" description="Acidic residues" evidence="1">
    <location>
        <begin position="73"/>
        <end position="82"/>
    </location>
</feature>
<reference evidence="3" key="1">
    <citation type="journal article" date="2020" name="Stud. Mycol.">
        <title>101 Dothideomycetes genomes: a test case for predicting lifestyles and emergence of pathogens.</title>
        <authorList>
            <person name="Haridas S."/>
            <person name="Albert R."/>
            <person name="Binder M."/>
            <person name="Bloem J."/>
            <person name="Labutti K."/>
            <person name="Salamov A."/>
            <person name="Andreopoulos B."/>
            <person name="Baker S."/>
            <person name="Barry K."/>
            <person name="Bills G."/>
            <person name="Bluhm B."/>
            <person name="Cannon C."/>
            <person name="Castanera R."/>
            <person name="Culley D."/>
            <person name="Daum C."/>
            <person name="Ezra D."/>
            <person name="Gonzalez J."/>
            <person name="Henrissat B."/>
            <person name="Kuo A."/>
            <person name="Liang C."/>
            <person name="Lipzen A."/>
            <person name="Lutzoni F."/>
            <person name="Magnuson J."/>
            <person name="Mondo S."/>
            <person name="Nolan M."/>
            <person name="Ohm R."/>
            <person name="Pangilinan J."/>
            <person name="Park H.-J."/>
            <person name="Ramirez L."/>
            <person name="Alfaro M."/>
            <person name="Sun H."/>
            <person name="Tritt A."/>
            <person name="Yoshinaga Y."/>
            <person name="Zwiers L.-H."/>
            <person name="Turgeon B."/>
            <person name="Goodwin S."/>
            <person name="Spatafora J."/>
            <person name="Crous P."/>
            <person name="Grigoriev I."/>
        </authorList>
    </citation>
    <scope>NUCLEOTIDE SEQUENCE</scope>
    <source>
        <strain evidence="3">ATCC 16933</strain>
    </source>
</reference>
<proteinExistence type="predicted"/>
<accession>A0A6A6NP76</accession>
<dbReference type="InterPro" id="IPR021842">
    <property type="entry name" value="DUF3435"/>
</dbReference>
<evidence type="ECO:0000313" key="3">
    <source>
        <dbReference type="EMBL" id="KAF2453113.1"/>
    </source>
</evidence>
<dbReference type="Pfam" id="PF11917">
    <property type="entry name" value="DUF3435"/>
    <property type="match status" value="1"/>
</dbReference>
<sequence>MFLFFLFFFFLLLPASVNAPIPAKWYLKILEDSSSTATTNMLIRQSRPPASDSDSDDTASSDSETVSIHSDTDLTDLSDGEDDGKGDGDGSIRGVQTMYADGSKPSLRRIEELYCNYIDRDPAFDDLTLGDILGFLRWKMKQRKDNKGREPRGQEAQLTSLGIAASPLLVSSVSRHRKPAGEPYRPVLEFSPQLTKKYLMIKDTITSPIPEILFNPVLALSSHVLFLGVLFDDQAFRTPGIWHPNNLDQLDINHGYNSLAVPLKKELDDYSDINAFLKLTAHNGEAVGTGKLTVRGSAGGRQTYLYLGSRLFRRERYDGLGKEMTSEKQRLRHALLKQIQASQGPESGYPSTPARSKAISVLPGEMLDVKCRRQNDAIVTVPAYCGVQRRPFNAATTFPRCPPSSKRTIHVTLARQSPGPL</sequence>
<feature type="signal peptide" evidence="2">
    <location>
        <begin position="1"/>
        <end position="19"/>
    </location>
</feature>
<evidence type="ECO:0000313" key="4">
    <source>
        <dbReference type="Proteomes" id="UP000799766"/>
    </source>
</evidence>
<dbReference type="AlphaFoldDB" id="A0A6A6NP76"/>
<feature type="region of interest" description="Disordered" evidence="1">
    <location>
        <begin position="44"/>
        <end position="98"/>
    </location>
</feature>
<protein>
    <submittedName>
        <fullName evidence="3">Uncharacterized protein</fullName>
    </submittedName>
</protein>
<dbReference type="OrthoDB" id="3933870at2759"/>
<dbReference type="Proteomes" id="UP000799766">
    <property type="component" value="Unassembled WGS sequence"/>
</dbReference>
<dbReference type="EMBL" id="MU001700">
    <property type="protein sequence ID" value="KAF2453113.1"/>
    <property type="molecule type" value="Genomic_DNA"/>
</dbReference>
<gene>
    <name evidence="3" type="ORF">BDY21DRAFT_424719</name>
</gene>
<keyword evidence="4" id="KW-1185">Reference proteome</keyword>
<evidence type="ECO:0000256" key="1">
    <source>
        <dbReference type="SAM" id="MobiDB-lite"/>
    </source>
</evidence>
<name>A0A6A6NP76_9PEZI</name>
<organism evidence="3 4">
    <name type="scientific">Lineolata rhizophorae</name>
    <dbReference type="NCBI Taxonomy" id="578093"/>
    <lineage>
        <taxon>Eukaryota</taxon>
        <taxon>Fungi</taxon>
        <taxon>Dikarya</taxon>
        <taxon>Ascomycota</taxon>
        <taxon>Pezizomycotina</taxon>
        <taxon>Dothideomycetes</taxon>
        <taxon>Dothideomycetes incertae sedis</taxon>
        <taxon>Lineolatales</taxon>
        <taxon>Lineolataceae</taxon>
        <taxon>Lineolata</taxon>
    </lineage>
</organism>
<keyword evidence="2" id="KW-0732">Signal</keyword>
<feature type="chain" id="PRO_5025553106" evidence="2">
    <location>
        <begin position="20"/>
        <end position="421"/>
    </location>
</feature>